<dbReference type="GO" id="GO:0004674">
    <property type="term" value="F:protein serine/threonine kinase activity"/>
    <property type="evidence" value="ECO:0007669"/>
    <property type="project" value="InterPro"/>
</dbReference>
<evidence type="ECO:0000313" key="1">
    <source>
        <dbReference type="EMBL" id="KAK9278964.1"/>
    </source>
</evidence>
<dbReference type="GO" id="GO:0006974">
    <property type="term" value="P:DNA damage response"/>
    <property type="evidence" value="ECO:0007669"/>
    <property type="project" value="InterPro"/>
</dbReference>
<dbReference type="InterPro" id="IPR038980">
    <property type="entry name" value="ATM_plant"/>
</dbReference>
<accession>A0AAP0WTE3</accession>
<comment type="caution">
    <text evidence="1">The sequence shown here is derived from an EMBL/GenBank/DDBJ whole genome shotgun (WGS) entry which is preliminary data.</text>
</comment>
<keyword evidence="2" id="KW-1185">Reference proteome</keyword>
<protein>
    <submittedName>
        <fullName evidence="1">Uncharacterized protein</fullName>
    </submittedName>
</protein>
<dbReference type="AlphaFoldDB" id="A0AAP0WTE3"/>
<name>A0AAP0WTE3_LIQFO</name>
<dbReference type="PANTHER" id="PTHR37079:SF4">
    <property type="entry name" value="SERINE_THREONINE-PROTEIN KINASE ATM"/>
    <property type="match status" value="1"/>
</dbReference>
<organism evidence="1 2">
    <name type="scientific">Liquidambar formosana</name>
    <name type="common">Formosan gum</name>
    <dbReference type="NCBI Taxonomy" id="63359"/>
    <lineage>
        <taxon>Eukaryota</taxon>
        <taxon>Viridiplantae</taxon>
        <taxon>Streptophyta</taxon>
        <taxon>Embryophyta</taxon>
        <taxon>Tracheophyta</taxon>
        <taxon>Spermatophyta</taxon>
        <taxon>Magnoliopsida</taxon>
        <taxon>eudicotyledons</taxon>
        <taxon>Gunneridae</taxon>
        <taxon>Pentapetalae</taxon>
        <taxon>Saxifragales</taxon>
        <taxon>Altingiaceae</taxon>
        <taxon>Liquidambar</taxon>
    </lineage>
</organism>
<evidence type="ECO:0000313" key="2">
    <source>
        <dbReference type="Proteomes" id="UP001415857"/>
    </source>
</evidence>
<dbReference type="EMBL" id="JBBPBK010000009">
    <property type="protein sequence ID" value="KAK9278964.1"/>
    <property type="molecule type" value="Genomic_DNA"/>
</dbReference>
<dbReference type="PANTHER" id="PTHR37079">
    <property type="entry name" value="SERINE/THREONINE-PROTEIN KINASE ATM"/>
    <property type="match status" value="1"/>
</dbReference>
<proteinExistence type="predicted"/>
<dbReference type="Proteomes" id="UP001415857">
    <property type="component" value="Unassembled WGS sequence"/>
</dbReference>
<gene>
    <name evidence="1" type="ORF">L1049_028546</name>
</gene>
<reference evidence="1 2" key="1">
    <citation type="journal article" date="2024" name="Plant J.">
        <title>Genome sequences and population genomics reveal climatic adaptation and genomic divergence between two closely related sweetgum species.</title>
        <authorList>
            <person name="Xu W.Q."/>
            <person name="Ren C.Q."/>
            <person name="Zhang X.Y."/>
            <person name="Comes H.P."/>
            <person name="Liu X.H."/>
            <person name="Li Y.G."/>
            <person name="Kettle C.J."/>
            <person name="Jalonen R."/>
            <person name="Gaisberger H."/>
            <person name="Ma Y.Z."/>
            <person name="Qiu Y.X."/>
        </authorList>
    </citation>
    <scope>NUCLEOTIDE SEQUENCE [LARGE SCALE GENOMIC DNA]</scope>
    <source>
        <strain evidence="1">Hangzhou</strain>
    </source>
</reference>
<sequence>MMQILEHAYDGLLWTLRSLQELSSLLLLPVLRVEISLTSSLTSKEFDSCWHRIWSCLMHGLPTFSNVTSVADAALMLLGNLISNDLLHTSIVPQDVWDLQLFRRPFCTSFQCYFSRRGSQGDVREILHLRQNLLRAVFGLLNWKESLILNERMVILLPAAIYALCAGYAPFLRCDRGFSMSQSFVDVSEAVEDWVNIEEHKHESLHELFECSVEVLAKIDIRSSVKVSQSQRHQNVRLPRELRDPLLHELETYILVALVDKEIKKMLLPDVFFICALLSNFIYCSHLTRLREERSSFIAKLGQYVLELLDIAVSVIQENLNDIRCRGFLGSNTIFVGMGSIMASFRSVVSCPLFINSGGQNAVDGVLYTEIVQSIERLLKALAKLYEECSECMRTQSEIVQPELSASDSPAQNSCALPGSKSRIMDMELDVSEDSKDVDILAVSGKMATGISFSAVKWKLDMVSLISSFFLVLPVITWEILFDLMEKESEPKVCENILYNLCEHPHWSSSAKLTDMVNSMTNMIKMRVSLKVHCFDILAAIRGLLGTILSLDTVGKDKFIGPSLKEREFGQNLMLLGDLVNKVADSDLLDWFGRAKLIDCICDFVLLESSNCSGND</sequence>